<keyword evidence="1" id="KW-1133">Transmembrane helix</keyword>
<reference evidence="2 3" key="1">
    <citation type="journal article" date="2006" name="Nature">
        <title>Global trends of whole-genome duplications revealed by the ciliate Paramecium tetraurelia.</title>
        <authorList>
            <consortium name="Genoscope"/>
            <person name="Aury J.-M."/>
            <person name="Jaillon O."/>
            <person name="Duret L."/>
            <person name="Noel B."/>
            <person name="Jubin C."/>
            <person name="Porcel B.M."/>
            <person name="Segurens B."/>
            <person name="Daubin V."/>
            <person name="Anthouard V."/>
            <person name="Aiach N."/>
            <person name="Arnaiz O."/>
            <person name="Billaut A."/>
            <person name="Beisson J."/>
            <person name="Blanc I."/>
            <person name="Bouhouche K."/>
            <person name="Camara F."/>
            <person name="Duharcourt S."/>
            <person name="Guigo R."/>
            <person name="Gogendeau D."/>
            <person name="Katinka M."/>
            <person name="Keller A.-M."/>
            <person name="Kissmehl R."/>
            <person name="Klotz C."/>
            <person name="Koll F."/>
            <person name="Le Moue A."/>
            <person name="Lepere C."/>
            <person name="Malinsky S."/>
            <person name="Nowacki M."/>
            <person name="Nowak J.K."/>
            <person name="Plattner H."/>
            <person name="Poulain J."/>
            <person name="Ruiz F."/>
            <person name="Serrano V."/>
            <person name="Zagulski M."/>
            <person name="Dessen P."/>
            <person name="Betermier M."/>
            <person name="Weissenbach J."/>
            <person name="Scarpelli C."/>
            <person name="Schachter V."/>
            <person name="Sperling L."/>
            <person name="Meyer E."/>
            <person name="Cohen J."/>
            <person name="Wincker P."/>
        </authorList>
    </citation>
    <scope>NUCLEOTIDE SEQUENCE [LARGE SCALE GENOMIC DNA]</scope>
    <source>
        <strain evidence="2 3">Stock d4-2</strain>
    </source>
</reference>
<dbReference type="GeneID" id="5034180"/>
<dbReference type="Proteomes" id="UP000000600">
    <property type="component" value="Unassembled WGS sequence"/>
</dbReference>
<feature type="transmembrane region" description="Helical" evidence="1">
    <location>
        <begin position="228"/>
        <end position="245"/>
    </location>
</feature>
<evidence type="ECO:0000313" key="3">
    <source>
        <dbReference type="Proteomes" id="UP000000600"/>
    </source>
</evidence>
<feature type="transmembrane region" description="Helical" evidence="1">
    <location>
        <begin position="1470"/>
        <end position="1490"/>
    </location>
</feature>
<name>A0DD81_PARTE</name>
<evidence type="ECO:0008006" key="4">
    <source>
        <dbReference type="Google" id="ProtNLM"/>
    </source>
</evidence>
<evidence type="ECO:0000313" key="2">
    <source>
        <dbReference type="EMBL" id="CAK80998.1"/>
    </source>
</evidence>
<feature type="transmembrane region" description="Helical" evidence="1">
    <location>
        <begin position="958"/>
        <end position="979"/>
    </location>
</feature>
<accession>A0DD81</accession>
<feature type="transmembrane region" description="Helical" evidence="1">
    <location>
        <begin position="257"/>
        <end position="278"/>
    </location>
</feature>
<protein>
    <recommendedName>
        <fullName evidence="4">Transmembrane protein</fullName>
    </recommendedName>
</protein>
<dbReference type="HOGENOM" id="CLU_246901_0_0_1"/>
<keyword evidence="1" id="KW-0812">Transmembrane</keyword>
<dbReference type="InParanoid" id="A0DD81"/>
<feature type="transmembrane region" description="Helical" evidence="1">
    <location>
        <begin position="160"/>
        <end position="181"/>
    </location>
</feature>
<organism evidence="2 3">
    <name type="scientific">Paramecium tetraurelia</name>
    <dbReference type="NCBI Taxonomy" id="5888"/>
    <lineage>
        <taxon>Eukaryota</taxon>
        <taxon>Sar</taxon>
        <taxon>Alveolata</taxon>
        <taxon>Ciliophora</taxon>
        <taxon>Intramacronucleata</taxon>
        <taxon>Oligohymenophorea</taxon>
        <taxon>Peniculida</taxon>
        <taxon>Parameciidae</taxon>
        <taxon>Paramecium</taxon>
    </lineage>
</organism>
<dbReference type="OrthoDB" id="306122at2759"/>
<dbReference type="OMA" id="CEMDEEI"/>
<feature type="transmembrane region" description="Helical" evidence="1">
    <location>
        <begin position="78"/>
        <end position="100"/>
    </location>
</feature>
<dbReference type="EMBL" id="CT868385">
    <property type="protein sequence ID" value="CAK80998.1"/>
    <property type="molecule type" value="Genomic_DNA"/>
</dbReference>
<gene>
    <name evidence="2" type="ORF">GSPATT00015857001</name>
</gene>
<keyword evidence="1" id="KW-0472">Membrane</keyword>
<feature type="transmembrane region" description="Helical" evidence="1">
    <location>
        <begin position="1152"/>
        <end position="1173"/>
    </location>
</feature>
<feature type="transmembrane region" description="Helical" evidence="1">
    <location>
        <begin position="1102"/>
        <end position="1120"/>
    </location>
</feature>
<evidence type="ECO:0000256" key="1">
    <source>
        <dbReference type="SAM" id="Phobius"/>
    </source>
</evidence>
<feature type="transmembrane region" description="Helical" evidence="1">
    <location>
        <begin position="1257"/>
        <end position="1278"/>
    </location>
</feature>
<keyword evidence="3" id="KW-1185">Reference proteome</keyword>
<proteinExistence type="predicted"/>
<feature type="transmembrane region" description="Helical" evidence="1">
    <location>
        <begin position="202"/>
        <end position="222"/>
    </location>
</feature>
<dbReference type="RefSeq" id="XP_001448395.1">
    <property type="nucleotide sequence ID" value="XM_001448358.1"/>
</dbReference>
<feature type="transmembrane region" description="Helical" evidence="1">
    <location>
        <begin position="21"/>
        <end position="45"/>
    </location>
</feature>
<dbReference type="KEGG" id="ptm:GSPATT00015857001"/>
<sequence>MTRRCSLLNNVIKTTLVFQQFSTEIPTLIQLIFGFIAQLQIISYLEQPTFSIENSFKIVLFFTRPHIFIFTQDDNSTFFIAMFLFIQILIVIWIYSCVIVNKSEQKNIINEIYHLQLNSKITRLIVQINAIFLFVNKVYIGNNIIEMSLLIVLKQKQPQLYLICMGVFLIFEETIILYGQWQLINRSIKFIPSLQYLTINQSYTSVINLFLKFLQIICYVLLENKQGAIIIQSILIILSFLHKLLQIQYNQIHMKSNYQNLIISFSSFGILLGMMGILNSIFPDFFTRDWIYLFPLQIYVIKKSLKVELHQFMVYKNFEQLSINELKYISCMILDGLSLDNIKNHLFLYQFVEKNSNKSEKLYSIREKELSKQSIEIIQQFIQQMILRRLECLSEEIKNPFKLLQIYINYIQNLIVLSLYVEAQQIIEQLFRYTQNSPSKIVSKTFKLVIRAELNSLYKIYFEILEDKIIANMQNKMIQQSSQLRLNNQTISQAIKQLTIINSNNIDVQSIFKDVLQQKLEFLSFNQKEKISEQVFSNKVYQILTEQEHLLTKLKSNYDLFPTIQNQSILMTYQVQVLNNFLDAYYFSQTIALDEDIILKHHQSEMVNFFNQSFNFVIFEIHDLQNIQIKYHSASQNENFTLKEGNQLHQLIPQSLKTFHQLLIEKFLLSMKLSFRQGKGIFQPIDICMDLNYKNTQNIEIITVYRSPQCDKQLMLVDSNLRLQEISLYLFSNGFNIQENQIDFIIGLHITKVIPGFKRYIDEKLFDIKNCPINFFNYQDEQDSKTKSKTHYNFDDFEQISFYSCHLTIIQRVFVDNQFYYILKVDNLKLDRANSYSQFKMTQNSEHFCEMDEEIEINIPDLDEFNQKQLILNTDRQEAQLELIQNHQEYDQNYDKKFTETSIFNKQKQQAQIEQNEDSSNLSSIAKIKKSPFYKKFTQYSTIINSTNRSKNLIAFNIFYLIYIILILTFSIKVIVATYQIKEYISQMNLLSIKNEVYQPIESFLLTRYTIITYNTLLQAKVVTQNEYYYLIKFPNSNLLSGYDDLKISITKVLDIPEFQPFLQENYQIITLYEKTNIGKEYNITFREAIHLLLNYQYDYKLAYTVKSIVIDGPYFYYSYKNYIVLFNKFLELQNYTLESTFTLCDSNLKDIQIYLIIFDVLTFLIVIVKVYHKGQIRQFKNKILTLIRNQDLHQNEQDIMMLKQFQLQILNNRHMIYGYKLDLDGIDKSLKTRQQNFKQRQINQKRQVSLQMKKQLFLISFHYLIFFGLSLLFYIIIRNYLDNYKQTALYYSKISDTSVNVLIIYAWKEALYFKSTFTFLNKTEIQQFQDHIQSSLTSLQQIASSLVNINDLNFLFGDSTEKIVNILTQDSVCDNLSDVRNIQYIQKYKTKAESICNYVMQGVLTKGLINSLNYMINSVKTEYDTTHFDTRQAYQQLELEGASLVSDVLLQLTTSLKEEFTTLTIDMQFQIFIFVSVFIIFEVVTIYYLNCSFKIEQSRIDLLKKFIYLMPLGTLFYDEQFQRQFKRVMINEKIA</sequence>